<evidence type="ECO:0000313" key="8">
    <source>
        <dbReference type="Proteomes" id="UP000235739"/>
    </source>
</evidence>
<dbReference type="SUPFAM" id="SSF53850">
    <property type="entry name" value="Periplasmic binding protein-like II"/>
    <property type="match status" value="1"/>
</dbReference>
<dbReference type="AlphaFoldDB" id="A0A2N7S6D7"/>
<evidence type="ECO:0000256" key="3">
    <source>
        <dbReference type="ARBA" id="ARBA00023125"/>
    </source>
</evidence>
<evidence type="ECO:0000313" key="9">
    <source>
        <dbReference type="Proteomes" id="UP000297638"/>
    </source>
</evidence>
<evidence type="ECO:0000259" key="5">
    <source>
        <dbReference type="PROSITE" id="PS50931"/>
    </source>
</evidence>
<feature type="domain" description="HTH lysR-type" evidence="5">
    <location>
        <begin position="1"/>
        <end position="58"/>
    </location>
</feature>
<reference evidence="7 9" key="2">
    <citation type="submission" date="2019-03" db="EMBL/GenBank/DDBJ databases">
        <title>Glutamicibacter sp. LJH19 genome.</title>
        <authorList>
            <person name="Sinai Borker S."/>
            <person name="Kumar R."/>
        </authorList>
    </citation>
    <scope>NUCLEOTIDE SEQUENCE [LARGE SCALE GENOMIC DNA]</scope>
    <source>
        <strain evidence="7 9">LJH19</strain>
    </source>
</reference>
<keyword evidence="4" id="KW-0804">Transcription</keyword>
<dbReference type="EMBL" id="PNQX01000001">
    <property type="protein sequence ID" value="PMQ21699.1"/>
    <property type="molecule type" value="Genomic_DNA"/>
</dbReference>
<dbReference type="PROSITE" id="PS50931">
    <property type="entry name" value="HTH_LYSR"/>
    <property type="match status" value="1"/>
</dbReference>
<evidence type="ECO:0000256" key="1">
    <source>
        <dbReference type="ARBA" id="ARBA00009437"/>
    </source>
</evidence>
<proteinExistence type="inferred from homology"/>
<gene>
    <name evidence="6" type="ORF">CIK84_09280</name>
    <name evidence="7" type="ORF">EXY26_13705</name>
</gene>
<sequence>MELHQLRILRELADLGSVNAVAKALFVSPSAVSQHLAQLQRNFPAPLTQKEGRRLVLTTEGKLLASAAASVASTLAEASAKIRTQEQDHDVPIRIAGFHSIGQTIFAPLLTYPEGQLPPLHFSDEDVSQQDFPALTSTYDLVLAHRMPHTAPWPEDRIAVIPLAFEPLDIAIHKDHRLAEFDELSPDQVIDERWVVSRSGYSPADVLETIAALAGKAPRIEHRVNDYATAGALVEASDCLGILPRFTARKTLDEKVTLRPIKGLNSGRQIDLLLRAEHLHRNTVNDVIDAIRSTVKRLVIN</sequence>
<keyword evidence="3" id="KW-0238">DNA-binding</keyword>
<dbReference type="Proteomes" id="UP000235739">
    <property type="component" value="Unassembled WGS sequence"/>
</dbReference>
<dbReference type="Proteomes" id="UP000297638">
    <property type="component" value="Unassembled WGS sequence"/>
</dbReference>
<evidence type="ECO:0000313" key="7">
    <source>
        <dbReference type="EMBL" id="TFH55015.1"/>
    </source>
</evidence>
<dbReference type="Pfam" id="PF03466">
    <property type="entry name" value="LysR_substrate"/>
    <property type="match status" value="1"/>
</dbReference>
<dbReference type="Gene3D" id="3.40.190.10">
    <property type="entry name" value="Periplasmic binding protein-like II"/>
    <property type="match status" value="2"/>
</dbReference>
<dbReference type="GO" id="GO:0032993">
    <property type="term" value="C:protein-DNA complex"/>
    <property type="evidence" value="ECO:0007669"/>
    <property type="project" value="TreeGrafter"/>
</dbReference>
<dbReference type="Pfam" id="PF00126">
    <property type="entry name" value="HTH_1"/>
    <property type="match status" value="1"/>
</dbReference>
<dbReference type="PANTHER" id="PTHR30346">
    <property type="entry name" value="TRANSCRIPTIONAL DUAL REGULATOR HCAR-RELATED"/>
    <property type="match status" value="1"/>
</dbReference>
<dbReference type="InterPro" id="IPR005119">
    <property type="entry name" value="LysR_subst-bd"/>
</dbReference>
<reference evidence="6 8" key="1">
    <citation type="journal article" date="2017" name="Elife">
        <title>Extensive horizontal gene transfer in cheese-associated bacteria.</title>
        <authorList>
            <person name="Bonham K.S."/>
            <person name="Wolfe B.E."/>
            <person name="Dutton R.J."/>
        </authorList>
    </citation>
    <scope>NUCLEOTIDE SEQUENCE [LARGE SCALE GENOMIC DNA]</scope>
    <source>
        <strain evidence="6 8">JB182</strain>
    </source>
</reference>
<dbReference type="InterPro" id="IPR036388">
    <property type="entry name" value="WH-like_DNA-bd_sf"/>
</dbReference>
<dbReference type="PANTHER" id="PTHR30346:SF29">
    <property type="entry name" value="LYSR SUBSTRATE-BINDING"/>
    <property type="match status" value="1"/>
</dbReference>
<dbReference type="EMBL" id="SPDS01000002">
    <property type="protein sequence ID" value="TFH55015.1"/>
    <property type="molecule type" value="Genomic_DNA"/>
</dbReference>
<dbReference type="GO" id="GO:0003700">
    <property type="term" value="F:DNA-binding transcription factor activity"/>
    <property type="evidence" value="ECO:0007669"/>
    <property type="project" value="InterPro"/>
</dbReference>
<dbReference type="InterPro" id="IPR036390">
    <property type="entry name" value="WH_DNA-bd_sf"/>
</dbReference>
<dbReference type="SUPFAM" id="SSF46785">
    <property type="entry name" value="Winged helix' DNA-binding domain"/>
    <property type="match status" value="1"/>
</dbReference>
<dbReference type="RefSeq" id="WP_102598173.1">
    <property type="nucleotide sequence ID" value="NZ_JABUYH010000073.1"/>
</dbReference>
<dbReference type="InterPro" id="IPR000847">
    <property type="entry name" value="LysR_HTH_N"/>
</dbReference>
<name>A0A2N7S6D7_9MICC</name>
<dbReference type="Gene3D" id="1.10.10.10">
    <property type="entry name" value="Winged helix-like DNA-binding domain superfamily/Winged helix DNA-binding domain"/>
    <property type="match status" value="1"/>
</dbReference>
<comment type="similarity">
    <text evidence="1">Belongs to the LysR transcriptional regulatory family.</text>
</comment>
<evidence type="ECO:0000256" key="2">
    <source>
        <dbReference type="ARBA" id="ARBA00023015"/>
    </source>
</evidence>
<evidence type="ECO:0000256" key="4">
    <source>
        <dbReference type="ARBA" id="ARBA00023163"/>
    </source>
</evidence>
<comment type="caution">
    <text evidence="6">The sequence shown here is derived from an EMBL/GenBank/DDBJ whole genome shotgun (WGS) entry which is preliminary data.</text>
</comment>
<organism evidence="6 8">
    <name type="scientific">Glutamicibacter arilaitensis</name>
    <dbReference type="NCBI Taxonomy" id="256701"/>
    <lineage>
        <taxon>Bacteria</taxon>
        <taxon>Bacillati</taxon>
        <taxon>Actinomycetota</taxon>
        <taxon>Actinomycetes</taxon>
        <taxon>Micrococcales</taxon>
        <taxon>Micrococcaceae</taxon>
        <taxon>Glutamicibacter</taxon>
    </lineage>
</organism>
<protein>
    <submittedName>
        <fullName evidence="6">LysR family transcriptional regulator</fullName>
    </submittedName>
</protein>
<dbReference type="GO" id="GO:0003677">
    <property type="term" value="F:DNA binding"/>
    <property type="evidence" value="ECO:0007669"/>
    <property type="project" value="UniProtKB-KW"/>
</dbReference>
<accession>A0A2N7S6D7</accession>
<evidence type="ECO:0000313" key="6">
    <source>
        <dbReference type="EMBL" id="PMQ21699.1"/>
    </source>
</evidence>
<keyword evidence="2" id="KW-0805">Transcription regulation</keyword>